<reference evidence="3 4" key="1">
    <citation type="submission" date="2019-09" db="EMBL/GenBank/DDBJ databases">
        <title>Serinicoccus pratensis sp. nov., isolated from meadow soil.</title>
        <authorList>
            <person name="Zhang W."/>
        </authorList>
    </citation>
    <scope>NUCLEOTIDE SEQUENCE [LARGE SCALE GENOMIC DNA]</scope>
    <source>
        <strain evidence="3 4">W204</strain>
    </source>
</reference>
<dbReference type="GO" id="GO:0003700">
    <property type="term" value="F:DNA-binding transcription factor activity"/>
    <property type="evidence" value="ECO:0007669"/>
    <property type="project" value="InterPro"/>
</dbReference>
<dbReference type="EMBL" id="CP044427">
    <property type="protein sequence ID" value="QFG70123.1"/>
    <property type="molecule type" value="Genomic_DNA"/>
</dbReference>
<evidence type="ECO:0000313" key="3">
    <source>
        <dbReference type="EMBL" id="QFG70123.1"/>
    </source>
</evidence>
<dbReference type="CDD" id="cd00090">
    <property type="entry name" value="HTH_ARSR"/>
    <property type="match status" value="1"/>
</dbReference>
<dbReference type="Gene3D" id="1.10.10.10">
    <property type="entry name" value="Winged helix-like DNA-binding domain superfamily/Winged helix DNA-binding domain"/>
    <property type="match status" value="1"/>
</dbReference>
<proteinExistence type="predicted"/>
<dbReference type="InterPro" id="IPR036390">
    <property type="entry name" value="WH_DNA-bd_sf"/>
</dbReference>
<gene>
    <name evidence="3" type="ORF">FY030_03650</name>
</gene>
<dbReference type="Proteomes" id="UP000326546">
    <property type="component" value="Chromosome"/>
</dbReference>
<name>A0A5J6VA61_9MICO</name>
<keyword evidence="4" id="KW-1185">Reference proteome</keyword>
<dbReference type="OrthoDB" id="7945987at2"/>
<feature type="domain" description="HTH arsR-type" evidence="2">
    <location>
        <begin position="11"/>
        <end position="102"/>
    </location>
</feature>
<evidence type="ECO:0000256" key="1">
    <source>
        <dbReference type="SAM" id="MobiDB-lite"/>
    </source>
</evidence>
<dbReference type="InterPro" id="IPR001845">
    <property type="entry name" value="HTH_ArsR_DNA-bd_dom"/>
</dbReference>
<protein>
    <submittedName>
        <fullName evidence="3">Helix-turn-helix transcriptional regulator</fullName>
    </submittedName>
</protein>
<evidence type="ECO:0000259" key="2">
    <source>
        <dbReference type="SMART" id="SM00418"/>
    </source>
</evidence>
<organism evidence="3 4">
    <name type="scientific">Ornithinimicrobium pratense</name>
    <dbReference type="NCBI Taxonomy" id="2593973"/>
    <lineage>
        <taxon>Bacteria</taxon>
        <taxon>Bacillati</taxon>
        <taxon>Actinomycetota</taxon>
        <taxon>Actinomycetes</taxon>
        <taxon>Micrococcales</taxon>
        <taxon>Ornithinimicrobiaceae</taxon>
        <taxon>Ornithinimicrobium</taxon>
    </lineage>
</organism>
<sequence>MPPERRMADDAEARALASGLRLRILRLCLDEPLTNRQIAEAVGKNPATVLHHVRTLADTGFLQAQEVRRGRRGAREIPYLATGKSWWVQTPALAGRLLEAFLAEIDQTPPEQHDLTRLGLRLPPDQMHEFRARLRSLLEEFAQRPRDPQADPWSLFVALHPDPSTPAQTATRDSSATQGPNQC</sequence>
<dbReference type="KEGG" id="serw:FY030_03650"/>
<dbReference type="InterPro" id="IPR011991">
    <property type="entry name" value="ArsR-like_HTH"/>
</dbReference>
<dbReference type="InterPro" id="IPR036388">
    <property type="entry name" value="WH-like_DNA-bd_sf"/>
</dbReference>
<accession>A0A5J6VA61</accession>
<dbReference type="Pfam" id="PF01022">
    <property type="entry name" value="HTH_5"/>
    <property type="match status" value="1"/>
</dbReference>
<feature type="compositionally biased region" description="Polar residues" evidence="1">
    <location>
        <begin position="165"/>
        <end position="183"/>
    </location>
</feature>
<dbReference type="AlphaFoldDB" id="A0A5J6VA61"/>
<evidence type="ECO:0000313" key="4">
    <source>
        <dbReference type="Proteomes" id="UP000326546"/>
    </source>
</evidence>
<dbReference type="SMART" id="SM00418">
    <property type="entry name" value="HTH_ARSR"/>
    <property type="match status" value="1"/>
</dbReference>
<feature type="region of interest" description="Disordered" evidence="1">
    <location>
        <begin position="158"/>
        <end position="183"/>
    </location>
</feature>
<dbReference type="SUPFAM" id="SSF46785">
    <property type="entry name" value="Winged helix' DNA-binding domain"/>
    <property type="match status" value="1"/>
</dbReference>